<dbReference type="Proteomes" id="UP000178530">
    <property type="component" value="Unassembled WGS sequence"/>
</dbReference>
<organism evidence="2 3">
    <name type="scientific">Candidatus Zambryskibacteria bacterium RIFCSPHIGHO2_12_FULL_38_37</name>
    <dbReference type="NCBI Taxonomy" id="1802751"/>
    <lineage>
        <taxon>Bacteria</taxon>
        <taxon>Candidatus Zambryskiibacteriota</taxon>
    </lineage>
</organism>
<feature type="domain" description="Rod shape-determining protein MreC beta-barrel core" evidence="1">
    <location>
        <begin position="121"/>
        <end position="260"/>
    </location>
</feature>
<evidence type="ECO:0000313" key="3">
    <source>
        <dbReference type="Proteomes" id="UP000178530"/>
    </source>
</evidence>
<dbReference type="AlphaFoldDB" id="A0A1G2TKM6"/>
<dbReference type="InterPro" id="IPR042177">
    <property type="entry name" value="Cell/Rod_1"/>
</dbReference>
<sequence>MKQFIFNKPKWSYPRKTIIVVSVFILLSLLAYLFPNILRNVSHGISRPLWSVSSTLSKSFTKIKNFFVLKTTLINQNLTLTDEISALKLKEIDYDILLKENEDLKNQFGRVSQSKRIIAAILSKPPRSPYDTLVIDAGERDAIGLGDKVYLSDTILIGIITSITPESSLVKLFSTSDYKQEAILFRTGTSFELVGRGGANLELLVPKDTDIIWGDIFMYPGLSTSVIASVYYIDTNSQSSFKTIYLRIPGNVFSTRFVFVEKRV</sequence>
<name>A0A1G2TKM6_9BACT</name>
<comment type="caution">
    <text evidence="2">The sequence shown here is derived from an EMBL/GenBank/DDBJ whole genome shotgun (WGS) entry which is preliminary data.</text>
</comment>
<dbReference type="InterPro" id="IPR007221">
    <property type="entry name" value="MreC"/>
</dbReference>
<dbReference type="InterPro" id="IPR055342">
    <property type="entry name" value="MreC_beta-barrel_core"/>
</dbReference>
<dbReference type="GO" id="GO:0005886">
    <property type="term" value="C:plasma membrane"/>
    <property type="evidence" value="ECO:0007669"/>
    <property type="project" value="TreeGrafter"/>
</dbReference>
<dbReference type="PANTHER" id="PTHR34138:SF1">
    <property type="entry name" value="CELL SHAPE-DETERMINING PROTEIN MREC"/>
    <property type="match status" value="1"/>
</dbReference>
<evidence type="ECO:0000259" key="1">
    <source>
        <dbReference type="Pfam" id="PF04085"/>
    </source>
</evidence>
<proteinExistence type="predicted"/>
<evidence type="ECO:0000313" key="2">
    <source>
        <dbReference type="EMBL" id="OHA97229.1"/>
    </source>
</evidence>
<accession>A0A1G2TKM6</accession>
<dbReference type="PANTHER" id="PTHR34138">
    <property type="entry name" value="CELL SHAPE-DETERMINING PROTEIN MREC"/>
    <property type="match status" value="1"/>
</dbReference>
<dbReference type="GO" id="GO:0008360">
    <property type="term" value="P:regulation of cell shape"/>
    <property type="evidence" value="ECO:0007669"/>
    <property type="project" value="InterPro"/>
</dbReference>
<dbReference type="Gene3D" id="2.40.10.340">
    <property type="entry name" value="Rod shape-determining protein MreC, domain 1"/>
    <property type="match status" value="1"/>
</dbReference>
<gene>
    <name evidence="2" type="ORF">A3E32_01085</name>
</gene>
<dbReference type="Pfam" id="PF04085">
    <property type="entry name" value="MreC"/>
    <property type="match status" value="1"/>
</dbReference>
<dbReference type="EMBL" id="MHVU01000050">
    <property type="protein sequence ID" value="OHA97229.1"/>
    <property type="molecule type" value="Genomic_DNA"/>
</dbReference>
<protein>
    <recommendedName>
        <fullName evidence="1">Rod shape-determining protein MreC beta-barrel core domain-containing protein</fullName>
    </recommendedName>
</protein>
<reference evidence="2 3" key="1">
    <citation type="journal article" date="2016" name="Nat. Commun.">
        <title>Thousands of microbial genomes shed light on interconnected biogeochemical processes in an aquifer system.</title>
        <authorList>
            <person name="Anantharaman K."/>
            <person name="Brown C.T."/>
            <person name="Hug L.A."/>
            <person name="Sharon I."/>
            <person name="Castelle C.J."/>
            <person name="Probst A.J."/>
            <person name="Thomas B.C."/>
            <person name="Singh A."/>
            <person name="Wilkins M.J."/>
            <person name="Karaoz U."/>
            <person name="Brodie E.L."/>
            <person name="Williams K.H."/>
            <person name="Hubbard S.S."/>
            <person name="Banfield J.F."/>
        </authorList>
    </citation>
    <scope>NUCLEOTIDE SEQUENCE [LARGE SCALE GENOMIC DNA]</scope>
</reference>